<feature type="region of interest" description="Disordered" evidence="1">
    <location>
        <begin position="338"/>
        <end position="372"/>
    </location>
</feature>
<sequence>MYGRGCEMEEKTTTTTTTTTTTNSTTNNNAAEAKPTEKSAEQIRIEFYKTYDVMTGVRIAATLGGFFSLMVLLVVYKTKCKSRSISEENLEATVAAAVVEEEQFAHSLEKAHEFYTPHIPIHGFHAKRPTRFSSVGGGYNMFTPPVRLGHSLRGRVSLPTSSPYVYPTIFQPRHLIDSPPPKVFREDEEDFESYRRSQNLLRVPSSRRSSRRLSSITCSSCDTSYLERRGSAIEMGRPIPPPFVTANKDRLVEEEPWDFYYPIDIQVIQPTPVMSPAESQVLVYDSMGQRPMLCVPRSSATAPLASISSCRLPSIEQDSHSVGSDSVFLDEELVDTEDEVDEFSTDSDADNLECNIPSKPSEDGSKNIPLCSKPLKDHSRVYRVPTRRFSSPNSSKMCGVSYFQQADSANDNKRFFSSSRLAKHGKNSYKTSSDSDTIHVNRLDKQLSSNGGQMSKNIPRTSMSASCDHLVKALQEHSSQGDVTLKVVEHCTWSQETLF</sequence>
<dbReference type="AlphaFoldDB" id="A0A8I6SU52"/>
<dbReference type="Proteomes" id="UP000494040">
    <property type="component" value="Unassembled WGS sequence"/>
</dbReference>
<keyword evidence="2" id="KW-1133">Transmembrane helix</keyword>
<dbReference type="OrthoDB" id="8189004at2759"/>
<organism evidence="3 4">
    <name type="scientific">Cimex lectularius</name>
    <name type="common">Bed bug</name>
    <name type="synonym">Acanthia lectularia</name>
    <dbReference type="NCBI Taxonomy" id="79782"/>
    <lineage>
        <taxon>Eukaryota</taxon>
        <taxon>Metazoa</taxon>
        <taxon>Ecdysozoa</taxon>
        <taxon>Arthropoda</taxon>
        <taxon>Hexapoda</taxon>
        <taxon>Insecta</taxon>
        <taxon>Pterygota</taxon>
        <taxon>Neoptera</taxon>
        <taxon>Paraneoptera</taxon>
        <taxon>Hemiptera</taxon>
        <taxon>Heteroptera</taxon>
        <taxon>Panheteroptera</taxon>
        <taxon>Cimicomorpha</taxon>
        <taxon>Cimicidae</taxon>
        <taxon>Cimex</taxon>
    </lineage>
</organism>
<name>A0A8I6SU52_CIMLE</name>
<evidence type="ECO:0000256" key="1">
    <source>
        <dbReference type="SAM" id="MobiDB-lite"/>
    </source>
</evidence>
<feature type="region of interest" description="Disordered" evidence="1">
    <location>
        <begin position="1"/>
        <end position="37"/>
    </location>
</feature>
<evidence type="ECO:0000256" key="2">
    <source>
        <dbReference type="SAM" id="Phobius"/>
    </source>
</evidence>
<dbReference type="OMA" id="HDEPWDL"/>
<dbReference type="EnsemblMetazoa" id="XM_024230218.1">
    <property type="protein sequence ID" value="XP_024085986.1"/>
    <property type="gene ID" value="LOC106661208"/>
</dbReference>
<accession>A0A8I6SU52</accession>
<evidence type="ECO:0000313" key="3">
    <source>
        <dbReference type="EnsemblMetazoa" id="XP_024085986.1"/>
    </source>
</evidence>
<proteinExistence type="predicted"/>
<reference evidence="3" key="1">
    <citation type="submission" date="2022-01" db="UniProtKB">
        <authorList>
            <consortium name="EnsemblMetazoa"/>
        </authorList>
    </citation>
    <scope>IDENTIFICATION</scope>
</reference>
<evidence type="ECO:0000313" key="4">
    <source>
        <dbReference type="Proteomes" id="UP000494040"/>
    </source>
</evidence>
<protein>
    <submittedName>
        <fullName evidence="3">Uncharacterized protein</fullName>
    </submittedName>
</protein>
<keyword evidence="4" id="KW-1185">Reference proteome</keyword>
<feature type="compositionally biased region" description="Acidic residues" evidence="1">
    <location>
        <begin position="338"/>
        <end position="351"/>
    </location>
</feature>
<feature type="compositionally biased region" description="Low complexity" evidence="1">
    <location>
        <begin position="13"/>
        <end position="29"/>
    </location>
</feature>
<gene>
    <name evidence="3" type="primary">106661208</name>
</gene>
<feature type="compositionally biased region" description="Basic and acidic residues" evidence="1">
    <location>
        <begin position="1"/>
        <end position="12"/>
    </location>
</feature>
<feature type="transmembrane region" description="Helical" evidence="2">
    <location>
        <begin position="57"/>
        <end position="76"/>
    </location>
</feature>
<keyword evidence="2" id="KW-0812">Transmembrane</keyword>
<keyword evidence="2" id="KW-0472">Membrane</keyword>